<dbReference type="Proteomes" id="UP000226420">
    <property type="component" value="Unassembled WGS sequence"/>
</dbReference>
<dbReference type="InterPro" id="IPR005068">
    <property type="entry name" value="Phage_lambda_Stf-r2"/>
</dbReference>
<dbReference type="GO" id="GO:0019062">
    <property type="term" value="P:virion attachment to host cell"/>
    <property type="evidence" value="ECO:0007669"/>
    <property type="project" value="InterPro"/>
</dbReference>
<evidence type="ECO:0000313" key="2">
    <source>
        <dbReference type="EMBL" id="SFC50123.1"/>
    </source>
</evidence>
<protein>
    <submittedName>
        <fullName evidence="2">Phage tail fibre repeat-containing protein</fullName>
    </submittedName>
</protein>
<comment type="caution">
    <text evidence="2">The sequence shown here is derived from an EMBL/GenBank/DDBJ whole genome shotgun (WGS) entry which is preliminary data.</text>
</comment>
<name>A0AAJ4W9I7_9GAMM</name>
<accession>A0AAJ4W9I7</accession>
<sequence length="572" mass="62924">MATAITLAFESWNAQQVLNKLPVRPDTIIFANVPGQDPDKKIDRREGLPDDKFIVHRDFVTQYGLINENAVAYSIVLDTRIGDFEFNWLGLLDSESNTLCMIVHTLPQQKIATGNGIQGNNITRTFLMEYDGAAAASQITVTAETWQIDYSARMAGIDESLRLANLDHYGHAAFFDNGFNVTREGEQFRIAAGVGYVGGLRVVLTDDTLIDAPADASVWVDVSLQGTVTGQWLALTKFVVANEYADYVDEYGFHHYVAKLATEENTIIEDERPPTPQEEMTDAFTDALAEHEKSTNHPKATTTSYGFVMLNNSVTSTSINAAATSKAVKQSYDLADSKVLTVNNKPADDAKNVELSAVDVGALPLTGGTYTGEITATYNGSYGFAYQHETKAAFYNSVTRDKESEYHPLIKQDFHIPGHSWNTYSFGVLNHGNGVQDFKLHIIDHLGAGLAFSWTPVGDYYVPLSVYAGSNLYAHHHLYTGGGQSHFRNDGMVYGPVWGGDLASWVSRNFISDIRWGSAVEIGRPGGGQWYGVPWESVVTGLYNNGNSYISSIRARPLQKYINGGWWTIGAI</sequence>
<evidence type="ECO:0000259" key="1">
    <source>
        <dbReference type="Pfam" id="PF12571"/>
    </source>
</evidence>
<feature type="domain" description="Phage tail fibre protein N-terminal" evidence="1">
    <location>
        <begin position="3"/>
        <end position="158"/>
    </location>
</feature>
<dbReference type="Pfam" id="PF03406">
    <property type="entry name" value="Phage_fiber_2"/>
    <property type="match status" value="1"/>
</dbReference>
<dbReference type="GO" id="GO:0046718">
    <property type="term" value="P:symbiont entry into host cell"/>
    <property type="evidence" value="ECO:0007669"/>
    <property type="project" value="InterPro"/>
</dbReference>
<evidence type="ECO:0000313" key="3">
    <source>
        <dbReference type="Proteomes" id="UP000226420"/>
    </source>
</evidence>
<dbReference type="EMBL" id="FOLW01000002">
    <property type="protein sequence ID" value="SFC50123.1"/>
    <property type="molecule type" value="Genomic_DNA"/>
</dbReference>
<dbReference type="Pfam" id="PF12571">
    <property type="entry name" value="Phage_tail_fib"/>
    <property type="match status" value="1"/>
</dbReference>
<gene>
    <name evidence="2" type="ORF">SAMN02745723_102519</name>
</gene>
<dbReference type="RefSeq" id="WP_074821446.1">
    <property type="nucleotide sequence ID" value="NZ_FOLW01000002.1"/>
</dbReference>
<dbReference type="InterPro" id="IPR022225">
    <property type="entry name" value="Phage_tail_fibre_N"/>
</dbReference>
<proteinExistence type="predicted"/>
<dbReference type="AlphaFoldDB" id="A0AAJ4W9I7"/>
<organism evidence="2 3">
    <name type="scientific">Pragia fontium DSM 5563 = ATCC 49100</name>
    <dbReference type="NCBI Taxonomy" id="1122977"/>
    <lineage>
        <taxon>Bacteria</taxon>
        <taxon>Pseudomonadati</taxon>
        <taxon>Pseudomonadota</taxon>
        <taxon>Gammaproteobacteria</taxon>
        <taxon>Enterobacterales</taxon>
        <taxon>Budviciaceae</taxon>
        <taxon>Pragia</taxon>
    </lineage>
</organism>
<reference evidence="2 3" key="1">
    <citation type="submission" date="2016-10" db="EMBL/GenBank/DDBJ databases">
        <authorList>
            <person name="Varghese N."/>
            <person name="Submissions S."/>
        </authorList>
    </citation>
    <scope>NUCLEOTIDE SEQUENCE [LARGE SCALE GENOMIC DNA]</scope>
    <source>
        <strain evidence="2 3">DSM 5563</strain>
    </source>
</reference>